<protein>
    <submittedName>
        <fullName evidence="1">Uncharacterized protein</fullName>
    </submittedName>
</protein>
<dbReference type="VEuPathDB" id="MicrosporidiaDB:ECANGB1_238"/>
<dbReference type="EMBL" id="LWDP01000012">
    <property type="protein sequence ID" value="ORD94660.1"/>
    <property type="molecule type" value="Genomic_DNA"/>
</dbReference>
<proteinExistence type="predicted"/>
<evidence type="ECO:0000313" key="2">
    <source>
        <dbReference type="Proteomes" id="UP000192639"/>
    </source>
</evidence>
<keyword evidence="2" id="KW-1185">Reference proteome</keyword>
<accession>A0A1Y1S855</accession>
<gene>
    <name evidence="1" type="ORF">ECANGB1_238</name>
</gene>
<organism evidence="1 2">
    <name type="scientific">Enterospora canceri</name>
    <dbReference type="NCBI Taxonomy" id="1081671"/>
    <lineage>
        <taxon>Eukaryota</taxon>
        <taxon>Fungi</taxon>
        <taxon>Fungi incertae sedis</taxon>
        <taxon>Microsporidia</taxon>
        <taxon>Enterocytozoonidae</taxon>
        <taxon>Enterospora</taxon>
    </lineage>
</organism>
<comment type="caution">
    <text evidence="1">The sequence shown here is derived from an EMBL/GenBank/DDBJ whole genome shotgun (WGS) entry which is preliminary data.</text>
</comment>
<dbReference type="AlphaFoldDB" id="A0A1Y1S855"/>
<dbReference type="Proteomes" id="UP000192639">
    <property type="component" value="Unassembled WGS sequence"/>
</dbReference>
<name>A0A1Y1S855_9MICR</name>
<reference evidence="1 2" key="1">
    <citation type="journal article" date="2017" name="Environ. Microbiol.">
        <title>Decay of the glycolytic pathway and adaptation to intranuclear parasitism within Enterocytozoonidae microsporidia.</title>
        <authorList>
            <person name="Wiredu Boakye D."/>
            <person name="Jaroenlak P."/>
            <person name="Prachumwat A."/>
            <person name="Williams T.A."/>
            <person name="Bateman K.S."/>
            <person name="Itsathitphaisarn O."/>
            <person name="Sritunyalucksana K."/>
            <person name="Paszkiewicz K.H."/>
            <person name="Moore K.A."/>
            <person name="Stentiford G.D."/>
            <person name="Williams B.A."/>
        </authorList>
    </citation>
    <scope>NUCLEOTIDE SEQUENCE [LARGE SCALE GENOMIC DNA]</scope>
    <source>
        <strain evidence="1 2">GB1</strain>
    </source>
</reference>
<evidence type="ECO:0000313" key="1">
    <source>
        <dbReference type="EMBL" id="ORD94660.1"/>
    </source>
</evidence>
<dbReference type="OrthoDB" id="2193939at2759"/>
<sequence length="110" mass="12774">MERKYREFSQDKSGTAKERLGALGFVYSGKDVTIQSYEEFTKALEECDYMDEQKLVKYYGEYLTYSDISHILKIGTNGLCDNEIAETFKIIPCTPTQPISVREFIKLLYE</sequence>